<evidence type="ECO:0000259" key="1">
    <source>
        <dbReference type="Pfam" id="PF18347"/>
    </source>
</evidence>
<sequence length="150" mass="17316">MLRKILSVSGKPGLFRLLSQSNNAFIVESLVDKKRMPIYASDKAMSLQEIALYTKEGEMPLGEVLDKVYAHLEGQKMSDERFIKGKKEELYALMEEILPVYDRSRVYPTDIKKLFTWYNLLLDNGFTKFARIEESKEEKPDAEEAGNNDK</sequence>
<feature type="domain" description="DUF5606" evidence="1">
    <location>
        <begin position="2"/>
        <end position="47"/>
    </location>
</feature>
<dbReference type="InterPro" id="IPR041218">
    <property type="entry name" value="DUF5606"/>
</dbReference>
<feature type="domain" description="DUF6852" evidence="2">
    <location>
        <begin position="50"/>
        <end position="121"/>
    </location>
</feature>
<dbReference type="Pfam" id="PF21186">
    <property type="entry name" value="DUF6852"/>
    <property type="match status" value="1"/>
</dbReference>
<dbReference type="Gene3D" id="1.10.10.1650">
    <property type="match status" value="1"/>
</dbReference>
<dbReference type="RefSeq" id="WP_411914765.1">
    <property type="nucleotide sequence ID" value="NZ_BAAFSF010000001.1"/>
</dbReference>
<comment type="caution">
    <text evidence="3">The sequence shown here is derived from an EMBL/GenBank/DDBJ whole genome shotgun (WGS) entry which is preliminary data.</text>
</comment>
<organism evidence="3 4">
    <name type="scientific">Porphyromonas miyakawae</name>
    <dbReference type="NCBI Taxonomy" id="3137470"/>
    <lineage>
        <taxon>Bacteria</taxon>
        <taxon>Pseudomonadati</taxon>
        <taxon>Bacteroidota</taxon>
        <taxon>Bacteroidia</taxon>
        <taxon>Bacteroidales</taxon>
        <taxon>Porphyromonadaceae</taxon>
        <taxon>Porphyromonas</taxon>
    </lineage>
</organism>
<keyword evidence="4" id="KW-1185">Reference proteome</keyword>
<evidence type="ECO:0000313" key="4">
    <source>
        <dbReference type="Proteomes" id="UP001628220"/>
    </source>
</evidence>
<dbReference type="InterPro" id="IPR049280">
    <property type="entry name" value="DUF6852"/>
</dbReference>
<dbReference type="InterPro" id="IPR049282">
    <property type="entry name" value="BVU_3817_N_sf"/>
</dbReference>
<evidence type="ECO:0000259" key="2">
    <source>
        <dbReference type="Pfam" id="PF21186"/>
    </source>
</evidence>
<dbReference type="Gene3D" id="2.30.30.730">
    <property type="match status" value="1"/>
</dbReference>
<name>A0ABQ0DZP8_9PORP</name>
<accession>A0ABQ0DZP8</accession>
<reference evidence="3 4" key="1">
    <citation type="journal article" date="2025" name="Int. J. Syst. Evol. Microbiol.">
        <title>Desulfovibrio falkowii sp. nov., Porphyromonas miyakawae sp. nov., Mediterraneibacter flintii sp. nov. and Owariibacterium komagatae gen. nov., sp. nov., isolated from human faeces.</title>
        <authorList>
            <person name="Hamaguchi T."/>
            <person name="Ohara M."/>
            <person name="Hisatomi A."/>
            <person name="Sekiguchi K."/>
            <person name="Takeda J.I."/>
            <person name="Ueyama J."/>
            <person name="Ito M."/>
            <person name="Nishiwaki H."/>
            <person name="Ogi T."/>
            <person name="Hirayama M."/>
            <person name="Ohkuma M."/>
            <person name="Sakamoto M."/>
            <person name="Ohno K."/>
        </authorList>
    </citation>
    <scope>NUCLEOTIDE SEQUENCE [LARGE SCALE GENOMIC DNA]</scope>
    <source>
        <strain evidence="3 4">13CB11C</strain>
    </source>
</reference>
<gene>
    <name evidence="3" type="ORF">Tsumi_00410</name>
</gene>
<dbReference type="Pfam" id="PF18347">
    <property type="entry name" value="DUF5606"/>
    <property type="match status" value="1"/>
</dbReference>
<dbReference type="Proteomes" id="UP001628220">
    <property type="component" value="Unassembled WGS sequence"/>
</dbReference>
<protein>
    <submittedName>
        <fullName evidence="3">DUF5606 domain-containing protein</fullName>
    </submittedName>
</protein>
<dbReference type="InterPro" id="IPR049281">
    <property type="entry name" value="BVU_3817-like_C_sf"/>
</dbReference>
<evidence type="ECO:0000313" key="3">
    <source>
        <dbReference type="EMBL" id="GAB1250937.1"/>
    </source>
</evidence>
<dbReference type="EMBL" id="BAAFSF010000001">
    <property type="protein sequence ID" value="GAB1250937.1"/>
    <property type="molecule type" value="Genomic_DNA"/>
</dbReference>
<proteinExistence type="predicted"/>